<dbReference type="PANTHER" id="PTHR46321">
    <property type="entry name" value="KIF1-BINDING PROTEIN"/>
    <property type="match status" value="1"/>
</dbReference>
<organism evidence="7">
    <name type="scientific">Hirondellea gigas</name>
    <dbReference type="NCBI Taxonomy" id="1518452"/>
    <lineage>
        <taxon>Eukaryota</taxon>
        <taxon>Metazoa</taxon>
        <taxon>Ecdysozoa</taxon>
        <taxon>Arthropoda</taxon>
        <taxon>Crustacea</taxon>
        <taxon>Multicrustacea</taxon>
        <taxon>Malacostraca</taxon>
        <taxon>Eumalacostraca</taxon>
        <taxon>Peracarida</taxon>
        <taxon>Amphipoda</taxon>
        <taxon>Amphilochidea</taxon>
        <taxon>Lysianassida</taxon>
        <taxon>Lysianassidira</taxon>
        <taxon>Lysianassoidea</taxon>
        <taxon>Lysianassidae</taxon>
        <taxon>Hirondellea</taxon>
    </lineage>
</organism>
<evidence type="ECO:0000313" key="8">
    <source>
        <dbReference type="EMBL" id="LAC25287.1"/>
    </source>
</evidence>
<feature type="region of interest" description="Disordered" evidence="6">
    <location>
        <begin position="41"/>
        <end position="92"/>
    </location>
</feature>
<evidence type="ECO:0000256" key="4">
    <source>
        <dbReference type="ARBA" id="ARBA00022490"/>
    </source>
</evidence>
<comment type="subcellular location">
    <subcellularLocation>
        <location evidence="1">Cytoplasm</location>
        <location evidence="1">Cytoskeleton</location>
    </subcellularLocation>
</comment>
<dbReference type="GO" id="GO:0005856">
    <property type="term" value="C:cytoskeleton"/>
    <property type="evidence" value="ECO:0007669"/>
    <property type="project" value="UniProtKB-SubCell"/>
</dbReference>
<evidence type="ECO:0000313" key="7">
    <source>
        <dbReference type="EMBL" id="LAB71053.1"/>
    </source>
</evidence>
<dbReference type="EMBL" id="IACT01006149">
    <property type="protein sequence ID" value="LAC25287.1"/>
    <property type="molecule type" value="mRNA"/>
</dbReference>
<evidence type="ECO:0000256" key="5">
    <source>
        <dbReference type="ARBA" id="ARBA00023212"/>
    </source>
</evidence>
<dbReference type="PANTHER" id="PTHR46321:SF1">
    <property type="entry name" value="KIF-BINDING PROTEIN"/>
    <property type="match status" value="1"/>
</dbReference>
<feature type="compositionally biased region" description="Acidic residues" evidence="6">
    <location>
        <begin position="43"/>
        <end position="59"/>
    </location>
</feature>
<reference evidence="8" key="1">
    <citation type="submission" date="2017-11" db="EMBL/GenBank/DDBJ databases">
        <title>The sensing device of the deep-sea amphipod.</title>
        <authorList>
            <person name="Kobayashi H."/>
            <person name="Nagahama T."/>
            <person name="Arai W."/>
            <person name="Sasagawa Y."/>
            <person name="Umeda M."/>
            <person name="Hayashi T."/>
            <person name="Nikaido I."/>
            <person name="Watanabe H."/>
            <person name="Oguri K."/>
            <person name="Kitazato H."/>
            <person name="Fujioka K."/>
            <person name="Kido Y."/>
            <person name="Takami H."/>
        </authorList>
    </citation>
    <scope>NUCLEOTIDE SEQUENCE</scope>
    <source>
        <tissue evidence="8">Whole body</tissue>
    </source>
</reference>
<accession>A0A2P2IAL2</accession>
<evidence type="ECO:0000256" key="1">
    <source>
        <dbReference type="ARBA" id="ARBA00004245"/>
    </source>
</evidence>
<proteinExistence type="evidence at transcript level"/>
<reference evidence="7" key="2">
    <citation type="journal article" date="2018" name="Biosci. Biotechnol. Biochem.">
        <title>Polysaccharide hydrolase of the hadal zone amphipods Hirondellea gigas.</title>
        <authorList>
            <person name="Kobayashi H."/>
            <person name="Nagahama T."/>
            <person name="Arai W."/>
            <person name="Sasagawa Y."/>
            <person name="Umeda M."/>
            <person name="Hayashi T."/>
            <person name="Nikaido I."/>
            <person name="Watanabe H."/>
            <person name="Oguri K."/>
            <person name="Kitazato H."/>
            <person name="Fujioka K."/>
            <person name="Kido Y."/>
            <person name="Takami H."/>
        </authorList>
    </citation>
    <scope>NUCLEOTIDE SEQUENCE</scope>
    <source>
        <tissue evidence="7">Whole body</tissue>
    </source>
</reference>
<comment type="similarity">
    <text evidence="2">Belongs to the KIF-binding protein family.</text>
</comment>
<keyword evidence="4" id="KW-0963">Cytoplasm</keyword>
<evidence type="ECO:0000256" key="2">
    <source>
        <dbReference type="ARBA" id="ARBA00010305"/>
    </source>
</evidence>
<protein>
    <recommendedName>
        <fullName evidence="3">KIF-binding protein</fullName>
    </recommendedName>
</protein>
<feature type="region of interest" description="Disordered" evidence="6">
    <location>
        <begin position="398"/>
        <end position="419"/>
    </location>
</feature>
<evidence type="ECO:0000256" key="3">
    <source>
        <dbReference type="ARBA" id="ARBA00016840"/>
    </source>
</evidence>
<evidence type="ECO:0000256" key="6">
    <source>
        <dbReference type="SAM" id="MobiDB-lite"/>
    </source>
</evidence>
<dbReference type="InterPro" id="IPR022083">
    <property type="entry name" value="KBP"/>
</dbReference>
<keyword evidence="5" id="KW-0206">Cytoskeleton</keyword>
<sequence length="674" mass="76086">MERRTAWHTTDDSNAGADDVWTLDQFGDQFQKAITLCGISEDPIYDDSDDEESDEEETIDSDHDSDAPCNNDHNSDVLQPDKDKTSNGKRKIEPYKNKYMSRVLLAEMKVALSRQFDMLTPQQQKQGIGEHIQERLLAVSLQLGLIAVSVQEPSTGEEHFSHVIQSLEQRAHHPRCINLLLSALNQMGLLWAERFENAKAKHYLLKSSEHYNKYKEDSSCVAPIAISDLFLKVKECEDHTSGDGLTAGNIMTVADEGETDNANAGQLGHWADFEQLHTYTFYFLAQVCGHLDESADSARYCHATLHRQLADTIAFEPLEWSNNASQLSVYYSSQKDYKMACYLMSASWIMLGNNAPPCNSAKELHTRYQSVKVELEQRIGSYCVKILQDSEYALEAENENPVATANSEEPSHSASSQWEEKKFVGLDPEAVESLEGKLPGCLVKDYEGARVAFLVGLEHLEKVSSYFTLSDHASRHTEAVQSISRLYQGLAAFEPQPDRRSKMHKRRVDLLLNLLNELNPQFYLSVCRQLRYELAETYSNMAQCKEEPQPLDDSSTSSQQGAKVASLMLSSIDHYKLFINSYRATTGELPTRFPDEAERAALVAYFHMGRLWNKIKSANRSQAIVNLTNSINSFKEVVDYATRCPESQGKISEELELCKEMVQLLPLKLAQLRA</sequence>
<dbReference type="AlphaFoldDB" id="A0A2P2IAL2"/>
<dbReference type="Pfam" id="PF12309">
    <property type="entry name" value="KBP_C"/>
    <property type="match status" value="1"/>
</dbReference>
<name>A0A2P2IAL2_9CRUS</name>
<feature type="compositionally biased region" description="Basic and acidic residues" evidence="6">
    <location>
        <begin position="73"/>
        <end position="92"/>
    </location>
</feature>
<dbReference type="EMBL" id="IACF01005468">
    <property type="protein sequence ID" value="LAB71053.1"/>
    <property type="molecule type" value="mRNA"/>
</dbReference>
<feature type="compositionally biased region" description="Polar residues" evidence="6">
    <location>
        <begin position="401"/>
        <end position="417"/>
    </location>
</feature>